<dbReference type="AlphaFoldDB" id="X1H1H4"/>
<protein>
    <recommendedName>
        <fullName evidence="2">Peptidase M23 domain-containing protein</fullName>
    </recommendedName>
</protein>
<dbReference type="Gene3D" id="2.70.70.10">
    <property type="entry name" value="Glucose Permease (Domain IIA)"/>
    <property type="match status" value="1"/>
</dbReference>
<proteinExistence type="predicted"/>
<name>X1H1H4_9ZZZZ</name>
<dbReference type="InterPro" id="IPR011055">
    <property type="entry name" value="Dup_hybrid_motif"/>
</dbReference>
<sequence length="116" mass="12711">MPNFRLPWPENLNGNVYFTGGPHAYSAGGNFTTTYEYGYGTGIDFAAKGKSFPVIAMASGNVIAATCHHGSYPELGCIVAVKHSFGTSVLIYGHLKENSESYQRLKTMYDLFGFWP</sequence>
<evidence type="ECO:0000313" key="1">
    <source>
        <dbReference type="EMBL" id="GAH39113.1"/>
    </source>
</evidence>
<reference evidence="1" key="1">
    <citation type="journal article" date="2014" name="Front. Microbiol.">
        <title>High frequency of phylogenetically diverse reductive dehalogenase-homologous genes in deep subseafloor sedimentary metagenomes.</title>
        <authorList>
            <person name="Kawai M."/>
            <person name="Futagami T."/>
            <person name="Toyoda A."/>
            <person name="Takaki Y."/>
            <person name="Nishi S."/>
            <person name="Hori S."/>
            <person name="Arai W."/>
            <person name="Tsubouchi T."/>
            <person name="Morono Y."/>
            <person name="Uchiyama I."/>
            <person name="Ito T."/>
            <person name="Fujiyama A."/>
            <person name="Inagaki F."/>
            <person name="Takami H."/>
        </authorList>
    </citation>
    <scope>NUCLEOTIDE SEQUENCE</scope>
    <source>
        <strain evidence="1">Expedition CK06-06</strain>
    </source>
</reference>
<comment type="caution">
    <text evidence="1">The sequence shown here is derived from an EMBL/GenBank/DDBJ whole genome shotgun (WGS) entry which is preliminary data.</text>
</comment>
<gene>
    <name evidence="1" type="ORF">S03H2_18491</name>
</gene>
<dbReference type="EMBL" id="BARU01009596">
    <property type="protein sequence ID" value="GAH39113.1"/>
    <property type="molecule type" value="Genomic_DNA"/>
</dbReference>
<evidence type="ECO:0008006" key="2">
    <source>
        <dbReference type="Google" id="ProtNLM"/>
    </source>
</evidence>
<feature type="non-terminal residue" evidence="1">
    <location>
        <position position="116"/>
    </location>
</feature>
<dbReference type="SUPFAM" id="SSF51261">
    <property type="entry name" value="Duplicated hybrid motif"/>
    <property type="match status" value="1"/>
</dbReference>
<organism evidence="1">
    <name type="scientific">marine sediment metagenome</name>
    <dbReference type="NCBI Taxonomy" id="412755"/>
    <lineage>
        <taxon>unclassified sequences</taxon>
        <taxon>metagenomes</taxon>
        <taxon>ecological metagenomes</taxon>
    </lineage>
</organism>
<accession>X1H1H4</accession>